<proteinExistence type="predicted"/>
<accession>A0A370DTV7</accession>
<evidence type="ECO:0000313" key="3">
    <source>
        <dbReference type="EMBL" id="RDH88599.1"/>
    </source>
</evidence>
<name>A0A370DTV7_9GAMM</name>
<gene>
    <name evidence="3" type="ORF">DIZ78_01320</name>
</gene>
<comment type="caution">
    <text evidence="3">The sequence shown here is derived from an EMBL/GenBank/DDBJ whole genome shotgun (WGS) entry which is preliminary data.</text>
</comment>
<dbReference type="AlphaFoldDB" id="A0A370DTV7"/>
<feature type="compositionally biased region" description="Polar residues" evidence="1">
    <location>
        <begin position="84"/>
        <end position="99"/>
    </location>
</feature>
<feature type="signal peptide" evidence="2">
    <location>
        <begin position="1"/>
        <end position="22"/>
    </location>
</feature>
<dbReference type="Proteomes" id="UP000254771">
    <property type="component" value="Unassembled WGS sequence"/>
</dbReference>
<evidence type="ECO:0000256" key="2">
    <source>
        <dbReference type="SAM" id="SignalP"/>
    </source>
</evidence>
<keyword evidence="2" id="KW-0732">Signal</keyword>
<sequence>MLRLTNRLACLLALMLATNAYALESGNVLRKDEVGTLKAVTEQEGLKMPEKGASWTWFGMGYESRRAAREHASHSKTGGAAANLRQQSEGRQMLQQSNGRGKGRDR</sequence>
<feature type="region of interest" description="Disordered" evidence="1">
    <location>
        <begin position="66"/>
        <end position="106"/>
    </location>
</feature>
<evidence type="ECO:0000256" key="1">
    <source>
        <dbReference type="SAM" id="MobiDB-lite"/>
    </source>
</evidence>
<reference evidence="3 4" key="1">
    <citation type="journal article" date="2018" name="ISME J.">
        <title>Endosymbiont genomes yield clues of tubeworm success.</title>
        <authorList>
            <person name="Li Y."/>
            <person name="Liles M.R."/>
            <person name="Halanych K.M."/>
        </authorList>
    </citation>
    <scope>NUCLEOTIDE SEQUENCE [LARGE SCALE GENOMIC DNA]</scope>
    <source>
        <strain evidence="3">A1462</strain>
    </source>
</reference>
<evidence type="ECO:0008006" key="5">
    <source>
        <dbReference type="Google" id="ProtNLM"/>
    </source>
</evidence>
<protein>
    <recommendedName>
        <fullName evidence="5">DUF4148 domain-containing protein</fullName>
    </recommendedName>
</protein>
<dbReference type="EMBL" id="QFXE01000001">
    <property type="protein sequence ID" value="RDH88599.1"/>
    <property type="molecule type" value="Genomic_DNA"/>
</dbReference>
<keyword evidence="4" id="KW-1185">Reference proteome</keyword>
<feature type="chain" id="PRO_5016729821" description="DUF4148 domain-containing protein" evidence="2">
    <location>
        <begin position="23"/>
        <end position="106"/>
    </location>
</feature>
<organism evidence="3 4">
    <name type="scientific">endosymbiont of Escarpia spicata</name>
    <dbReference type="NCBI Taxonomy" id="2200908"/>
    <lineage>
        <taxon>Bacteria</taxon>
        <taxon>Pseudomonadati</taxon>
        <taxon>Pseudomonadota</taxon>
        <taxon>Gammaproteobacteria</taxon>
        <taxon>sulfur-oxidizing symbionts</taxon>
    </lineage>
</organism>
<evidence type="ECO:0000313" key="4">
    <source>
        <dbReference type="Proteomes" id="UP000254771"/>
    </source>
</evidence>